<keyword evidence="2" id="KW-1185">Reference proteome</keyword>
<protein>
    <submittedName>
        <fullName evidence="1">Uncharacterized protein</fullName>
    </submittedName>
</protein>
<organism evidence="1 2">
    <name type="scientific">Drosophila gunungcola</name>
    <name type="common">fruit fly</name>
    <dbReference type="NCBI Taxonomy" id="103775"/>
    <lineage>
        <taxon>Eukaryota</taxon>
        <taxon>Metazoa</taxon>
        <taxon>Ecdysozoa</taxon>
        <taxon>Arthropoda</taxon>
        <taxon>Hexapoda</taxon>
        <taxon>Insecta</taxon>
        <taxon>Pterygota</taxon>
        <taxon>Neoptera</taxon>
        <taxon>Endopterygota</taxon>
        <taxon>Diptera</taxon>
        <taxon>Brachycera</taxon>
        <taxon>Muscomorpha</taxon>
        <taxon>Ephydroidea</taxon>
        <taxon>Drosophilidae</taxon>
        <taxon>Drosophila</taxon>
        <taxon>Sophophora</taxon>
    </lineage>
</organism>
<name>A0A9P9YCK7_9MUSC</name>
<gene>
    <name evidence="1" type="ORF">M5D96_012901</name>
</gene>
<dbReference type="AlphaFoldDB" id="A0A9P9YCK7"/>
<accession>A0A9P9YCK7</accession>
<sequence length="111" mass="12971">FCSVLFSCVKFRYLFIASKCRYLVILRVCKRNDYDFCSLGVSSTLRHCLVFFLLPPDKIGKRNFMSFRNSESLESFLLLFFSDAIVCRSAAKYFCLLLLVAFEHFSLTRLC</sequence>
<proteinExistence type="predicted"/>
<comment type="caution">
    <text evidence="1">The sequence shown here is derived from an EMBL/GenBank/DDBJ whole genome shotgun (WGS) entry which is preliminary data.</text>
</comment>
<dbReference type="Proteomes" id="UP001059596">
    <property type="component" value="Unassembled WGS sequence"/>
</dbReference>
<feature type="non-terminal residue" evidence="1">
    <location>
        <position position="1"/>
    </location>
</feature>
<evidence type="ECO:0000313" key="2">
    <source>
        <dbReference type="Proteomes" id="UP001059596"/>
    </source>
</evidence>
<reference evidence="1" key="1">
    <citation type="journal article" date="2023" name="Genome Biol. Evol.">
        <title>Long-read-based Genome Assembly of Drosophila gunungcola Reveals Fewer Chemosensory Genes in Flower-breeding Species.</title>
        <authorList>
            <person name="Negi A."/>
            <person name="Liao B.Y."/>
            <person name="Yeh S.D."/>
        </authorList>
    </citation>
    <scope>NUCLEOTIDE SEQUENCE</scope>
    <source>
        <strain evidence="1">Sukarami</strain>
    </source>
</reference>
<dbReference type="EMBL" id="JAMKOV010000076">
    <property type="protein sequence ID" value="KAI8034348.1"/>
    <property type="molecule type" value="Genomic_DNA"/>
</dbReference>
<evidence type="ECO:0000313" key="1">
    <source>
        <dbReference type="EMBL" id="KAI8034348.1"/>
    </source>
</evidence>